<evidence type="ECO:0000259" key="3">
    <source>
        <dbReference type="Pfam" id="PF01156"/>
    </source>
</evidence>
<reference evidence="4 5" key="1">
    <citation type="submission" date="2019-08" db="EMBL/GenBank/DDBJ databases">
        <title>Hyperibacter terrae gen. nov., sp. nov. and Hyperibacter viscosus sp. nov., two new members in the family Rhodospirillaceae isolated from the rhizosphere of Hypericum perforatum.</title>
        <authorList>
            <person name="Noviana Z."/>
        </authorList>
    </citation>
    <scope>NUCLEOTIDE SEQUENCE [LARGE SCALE GENOMIC DNA]</scope>
    <source>
        <strain evidence="4 5">R5913</strain>
    </source>
</reference>
<keyword evidence="5" id="KW-1185">Reference proteome</keyword>
<dbReference type="PANTHER" id="PTHR12304:SF4">
    <property type="entry name" value="URIDINE NUCLEOSIDASE"/>
    <property type="match status" value="1"/>
</dbReference>
<protein>
    <submittedName>
        <fullName evidence="4">Ribosylpyrimidine nucleosidase</fullName>
    </submittedName>
</protein>
<dbReference type="InterPro" id="IPR001910">
    <property type="entry name" value="Inosine/uridine_hydrolase_dom"/>
</dbReference>
<dbReference type="Proteomes" id="UP000326202">
    <property type="component" value="Chromosome"/>
</dbReference>
<dbReference type="OrthoDB" id="9797882at2"/>
<name>A0A5J6MJA9_9PROT</name>
<keyword evidence="1" id="KW-0378">Hydrolase</keyword>
<dbReference type="EMBL" id="CP042906">
    <property type="protein sequence ID" value="QEX17483.1"/>
    <property type="molecule type" value="Genomic_DNA"/>
</dbReference>
<dbReference type="CDD" id="cd02651">
    <property type="entry name" value="nuc_hydro_IU_UC_XIUA"/>
    <property type="match status" value="1"/>
</dbReference>
<dbReference type="Gene3D" id="3.90.245.10">
    <property type="entry name" value="Ribonucleoside hydrolase-like"/>
    <property type="match status" value="1"/>
</dbReference>
<evidence type="ECO:0000256" key="1">
    <source>
        <dbReference type="ARBA" id="ARBA00022801"/>
    </source>
</evidence>
<dbReference type="AlphaFoldDB" id="A0A5J6MJA9"/>
<dbReference type="InterPro" id="IPR036452">
    <property type="entry name" value="Ribo_hydro-like"/>
</dbReference>
<evidence type="ECO:0000256" key="2">
    <source>
        <dbReference type="ARBA" id="ARBA00023295"/>
    </source>
</evidence>
<dbReference type="GO" id="GO:0005829">
    <property type="term" value="C:cytosol"/>
    <property type="evidence" value="ECO:0007669"/>
    <property type="project" value="TreeGrafter"/>
</dbReference>
<organism evidence="4 5">
    <name type="scientific">Hypericibacter terrae</name>
    <dbReference type="NCBI Taxonomy" id="2602015"/>
    <lineage>
        <taxon>Bacteria</taxon>
        <taxon>Pseudomonadati</taxon>
        <taxon>Pseudomonadota</taxon>
        <taxon>Alphaproteobacteria</taxon>
        <taxon>Rhodospirillales</taxon>
        <taxon>Dongiaceae</taxon>
        <taxon>Hypericibacter</taxon>
    </lineage>
</organism>
<dbReference type="RefSeq" id="WP_151177740.1">
    <property type="nucleotide sequence ID" value="NZ_CP042906.1"/>
</dbReference>
<dbReference type="GO" id="GO:0008477">
    <property type="term" value="F:purine nucleosidase activity"/>
    <property type="evidence" value="ECO:0007669"/>
    <property type="project" value="TreeGrafter"/>
</dbReference>
<accession>A0A5J6MJA9</accession>
<gene>
    <name evidence="4" type="ORF">FRZ44_27830</name>
</gene>
<dbReference type="KEGG" id="htq:FRZ44_27830"/>
<sequence length="311" mass="33509">MALPLIIDTDPGQDDCIAILLALASPELKVLGLTTVAGNVAAPLTARNALRICELAKRGDVPVFAGCERPLLNQPYHSPEIHGESGLDGAHLPEPRMKLQPQHAVDWLVETLMARGDHATIIAAIAPLTNIAMALRREPRIANKIAKLVVMGGSLRVGGNMTPAAEFNVFVDPHAAQIVFDSGIEIALFPLDVTWKIRARQEHVDRLRASKSAAARTVADLMDFYLGTEAMAEGGLGAPLHDACTIAWLLDPKLFRGSRLAIKVETGSPLTLGMTVPDWRGLWGGPANVEAFEEADAPRIFDLLIERLGRL</sequence>
<dbReference type="SUPFAM" id="SSF53590">
    <property type="entry name" value="Nucleoside hydrolase"/>
    <property type="match status" value="1"/>
</dbReference>
<dbReference type="PANTHER" id="PTHR12304">
    <property type="entry name" value="INOSINE-URIDINE PREFERRING NUCLEOSIDE HYDROLASE"/>
    <property type="match status" value="1"/>
</dbReference>
<dbReference type="GO" id="GO:0006152">
    <property type="term" value="P:purine nucleoside catabolic process"/>
    <property type="evidence" value="ECO:0007669"/>
    <property type="project" value="TreeGrafter"/>
</dbReference>
<dbReference type="Pfam" id="PF01156">
    <property type="entry name" value="IU_nuc_hydro"/>
    <property type="match status" value="1"/>
</dbReference>
<proteinExistence type="predicted"/>
<keyword evidence="2" id="KW-0326">Glycosidase</keyword>
<evidence type="ECO:0000313" key="5">
    <source>
        <dbReference type="Proteomes" id="UP000326202"/>
    </source>
</evidence>
<dbReference type="InterPro" id="IPR023186">
    <property type="entry name" value="IUNH"/>
</dbReference>
<feature type="domain" description="Inosine/uridine-preferring nucleoside hydrolase" evidence="3">
    <location>
        <begin position="5"/>
        <end position="301"/>
    </location>
</feature>
<evidence type="ECO:0000313" key="4">
    <source>
        <dbReference type="EMBL" id="QEX17483.1"/>
    </source>
</evidence>